<proteinExistence type="predicted"/>
<evidence type="ECO:0000313" key="1">
    <source>
        <dbReference type="EMBL" id="GBH11721.1"/>
    </source>
</evidence>
<dbReference type="Proteomes" id="UP000247480">
    <property type="component" value="Unassembled WGS sequence"/>
</dbReference>
<comment type="caution">
    <text evidence="1">The sequence shown here is derived from an EMBL/GenBank/DDBJ whole genome shotgun (WGS) entry which is preliminary data.</text>
</comment>
<reference evidence="1 2" key="1">
    <citation type="submission" date="2018-04" db="EMBL/GenBank/DDBJ databases">
        <title>Draft genome sequence of Pseudomonas syringae pv. actinidiae biovar 1 strains isolated from kiwifruit in Kagawa prefecture.</title>
        <authorList>
            <person name="Tabuchi M."/>
            <person name="Saito M."/>
            <person name="Fujiwara S."/>
            <person name="Sasa N."/>
            <person name="Akimitsu K."/>
            <person name="Gomi K."/>
            <person name="Konishi-Sugita S."/>
            <person name="Hamano K."/>
            <person name="Kataoka I."/>
        </authorList>
    </citation>
    <scope>NUCLEOTIDE SEQUENCE [LARGE SCALE GENOMIC DNA]</scope>
    <source>
        <strain evidence="1 2">MAFF212206</strain>
    </source>
</reference>
<dbReference type="AlphaFoldDB" id="A0A2V0QFI9"/>
<accession>A0A2V0QFI9</accession>
<sequence>MDSLTRFIEIDIERSAMLKKLRGLMIMAYMALERIEASDTFNKDFYVKYEPLVKIKYGQVMLKNENNWSQFKDLVYEAAFMGLQGCDINIRKLRKKILSYLHFPEKAWRVTASQWQYKMMYRRYLD</sequence>
<name>A0A2V0QFI9_PSESF</name>
<evidence type="ECO:0000313" key="2">
    <source>
        <dbReference type="Proteomes" id="UP000247480"/>
    </source>
</evidence>
<protein>
    <submittedName>
        <fullName evidence="1">Transposase</fullName>
    </submittedName>
</protein>
<organism evidence="1 2">
    <name type="scientific">Pseudomonas syringae pv. actinidiae</name>
    <dbReference type="NCBI Taxonomy" id="103796"/>
    <lineage>
        <taxon>Bacteria</taxon>
        <taxon>Pseudomonadati</taxon>
        <taxon>Pseudomonadota</taxon>
        <taxon>Gammaproteobacteria</taxon>
        <taxon>Pseudomonadales</taxon>
        <taxon>Pseudomonadaceae</taxon>
        <taxon>Pseudomonas</taxon>
        <taxon>Pseudomonas syringae</taxon>
    </lineage>
</organism>
<dbReference type="EMBL" id="BGJZ01000265">
    <property type="protein sequence ID" value="GBH11721.1"/>
    <property type="molecule type" value="Genomic_DNA"/>
</dbReference>
<gene>
    <name evidence="1" type="ORF">KPSA1_05164</name>
</gene>
<dbReference type="RefSeq" id="WP_229610973.1">
    <property type="nucleotide sequence ID" value="NZ_BGJZ01000265.1"/>
</dbReference>